<dbReference type="SUPFAM" id="SSF48498">
    <property type="entry name" value="Tetracyclin repressor-like, C-terminal domain"/>
    <property type="match status" value="1"/>
</dbReference>
<protein>
    <recommendedName>
        <fullName evidence="4">HTH tetR-type domain-containing protein</fullName>
    </recommendedName>
</protein>
<comment type="caution">
    <text evidence="5">The sequence shown here is derived from an EMBL/GenBank/DDBJ whole genome shotgun (WGS) entry which is preliminary data.</text>
</comment>
<dbReference type="AlphaFoldDB" id="A0A7Z1AUZ4"/>
<evidence type="ECO:0000313" key="5">
    <source>
        <dbReference type="EMBL" id="OLF05730.1"/>
    </source>
</evidence>
<dbReference type="PRINTS" id="PR00455">
    <property type="entry name" value="HTHTETR"/>
</dbReference>
<dbReference type="PANTHER" id="PTHR30055:SF226">
    <property type="entry name" value="HTH-TYPE TRANSCRIPTIONAL REGULATOR PKSA"/>
    <property type="match status" value="1"/>
</dbReference>
<evidence type="ECO:0000259" key="4">
    <source>
        <dbReference type="PROSITE" id="PS50977"/>
    </source>
</evidence>
<dbReference type="PROSITE" id="PS01081">
    <property type="entry name" value="HTH_TETR_1"/>
    <property type="match status" value="1"/>
</dbReference>
<feature type="domain" description="HTH tetR-type" evidence="4">
    <location>
        <begin position="25"/>
        <end position="85"/>
    </location>
</feature>
<evidence type="ECO:0000313" key="6">
    <source>
        <dbReference type="Proteomes" id="UP000185696"/>
    </source>
</evidence>
<name>A0A7Z1AUZ4_9PSEU</name>
<dbReference type="Gene3D" id="1.10.357.10">
    <property type="entry name" value="Tetracycline Repressor, domain 2"/>
    <property type="match status" value="1"/>
</dbReference>
<dbReference type="PANTHER" id="PTHR30055">
    <property type="entry name" value="HTH-TYPE TRANSCRIPTIONAL REGULATOR RUTR"/>
    <property type="match status" value="1"/>
</dbReference>
<dbReference type="SUPFAM" id="SSF46689">
    <property type="entry name" value="Homeodomain-like"/>
    <property type="match status" value="1"/>
</dbReference>
<accession>A0A7Z1AUZ4</accession>
<organism evidence="5 6">
    <name type="scientific">Actinophytocola xinjiangensis</name>
    <dbReference type="NCBI Taxonomy" id="485602"/>
    <lineage>
        <taxon>Bacteria</taxon>
        <taxon>Bacillati</taxon>
        <taxon>Actinomycetota</taxon>
        <taxon>Actinomycetes</taxon>
        <taxon>Pseudonocardiales</taxon>
        <taxon>Pseudonocardiaceae</taxon>
    </lineage>
</organism>
<dbReference type="InterPro" id="IPR023772">
    <property type="entry name" value="DNA-bd_HTH_TetR-type_CS"/>
</dbReference>
<feature type="region of interest" description="Disordered" evidence="3">
    <location>
        <begin position="1"/>
        <end position="22"/>
    </location>
</feature>
<proteinExistence type="predicted"/>
<sequence length="219" mass="23872">MTYADFQRATPEGRMPRTVDEAARARRREHFLDVTRTLIETRGYDRTSVQDVLDEARASRGAFYHYFVSKQELLSAVVDSVAGTVAATLDPIATDPHHDAVAKLVAVFAELSAPDLVRTLRVWSAEGNERVRQRARVAIVARLTGPLTAIVAQGVAEGRFTVPDPPAAAHLLATLTQDLNDDLADPASSVDRTLRTHTWAVERLLGLPPGSLPGTGFPR</sequence>
<dbReference type="InterPro" id="IPR050109">
    <property type="entry name" value="HTH-type_TetR-like_transc_reg"/>
</dbReference>
<feature type="DNA-binding region" description="H-T-H motif" evidence="2">
    <location>
        <begin position="48"/>
        <end position="67"/>
    </location>
</feature>
<dbReference type="PROSITE" id="PS50977">
    <property type="entry name" value="HTH_TETR_2"/>
    <property type="match status" value="1"/>
</dbReference>
<keyword evidence="6" id="KW-1185">Reference proteome</keyword>
<dbReference type="GO" id="GO:0000976">
    <property type="term" value="F:transcription cis-regulatory region binding"/>
    <property type="evidence" value="ECO:0007669"/>
    <property type="project" value="TreeGrafter"/>
</dbReference>
<evidence type="ECO:0000256" key="1">
    <source>
        <dbReference type="ARBA" id="ARBA00023125"/>
    </source>
</evidence>
<reference evidence="5 6" key="1">
    <citation type="submission" date="2016-12" db="EMBL/GenBank/DDBJ databases">
        <title>The draft genome sequence of Actinophytocola xinjiangensis.</title>
        <authorList>
            <person name="Wang W."/>
            <person name="Yuan L."/>
        </authorList>
    </citation>
    <scope>NUCLEOTIDE SEQUENCE [LARGE SCALE GENOMIC DNA]</scope>
    <source>
        <strain evidence="5 6">CGMCC 4.4663</strain>
    </source>
</reference>
<dbReference type="EMBL" id="MSIF01000026">
    <property type="protein sequence ID" value="OLF05730.1"/>
    <property type="molecule type" value="Genomic_DNA"/>
</dbReference>
<dbReference type="InterPro" id="IPR009057">
    <property type="entry name" value="Homeodomain-like_sf"/>
</dbReference>
<dbReference type="InterPro" id="IPR036271">
    <property type="entry name" value="Tet_transcr_reg_TetR-rel_C_sf"/>
</dbReference>
<dbReference type="Pfam" id="PF00440">
    <property type="entry name" value="TetR_N"/>
    <property type="match status" value="1"/>
</dbReference>
<dbReference type="GO" id="GO:0003700">
    <property type="term" value="F:DNA-binding transcription factor activity"/>
    <property type="evidence" value="ECO:0007669"/>
    <property type="project" value="TreeGrafter"/>
</dbReference>
<evidence type="ECO:0000256" key="2">
    <source>
        <dbReference type="PROSITE-ProRule" id="PRU00335"/>
    </source>
</evidence>
<dbReference type="Proteomes" id="UP000185696">
    <property type="component" value="Unassembled WGS sequence"/>
</dbReference>
<keyword evidence="1 2" id="KW-0238">DNA-binding</keyword>
<evidence type="ECO:0000256" key="3">
    <source>
        <dbReference type="SAM" id="MobiDB-lite"/>
    </source>
</evidence>
<dbReference type="InterPro" id="IPR001647">
    <property type="entry name" value="HTH_TetR"/>
</dbReference>
<gene>
    <name evidence="5" type="ORF">BLA60_35045</name>
</gene>